<dbReference type="CDD" id="cd02440">
    <property type="entry name" value="AdoMet_MTases"/>
    <property type="match status" value="1"/>
</dbReference>
<keyword evidence="4" id="KW-1185">Reference proteome</keyword>
<dbReference type="RefSeq" id="WP_259414876.1">
    <property type="nucleotide sequence ID" value="NZ_JANWGH010000002.1"/>
</dbReference>
<dbReference type="Pfam" id="PF08242">
    <property type="entry name" value="Methyltransf_12"/>
    <property type="match status" value="1"/>
</dbReference>
<comment type="caution">
    <text evidence="3">The sequence shown here is derived from an EMBL/GenBank/DDBJ whole genome shotgun (WGS) entry which is preliminary data.</text>
</comment>
<dbReference type="GO" id="GO:0008168">
    <property type="term" value="F:methyltransferase activity"/>
    <property type="evidence" value="ECO:0007669"/>
    <property type="project" value="UniProtKB-KW"/>
</dbReference>
<evidence type="ECO:0000313" key="4">
    <source>
        <dbReference type="Proteomes" id="UP001206788"/>
    </source>
</evidence>
<gene>
    <name evidence="3" type="ORF">NY014_09835</name>
</gene>
<keyword evidence="1" id="KW-0175">Coiled coil</keyword>
<organism evidence="3 4">
    <name type="scientific">Algoriphagus limi</name>
    <dbReference type="NCBI Taxonomy" id="2975273"/>
    <lineage>
        <taxon>Bacteria</taxon>
        <taxon>Pseudomonadati</taxon>
        <taxon>Bacteroidota</taxon>
        <taxon>Cytophagia</taxon>
        <taxon>Cytophagales</taxon>
        <taxon>Cyclobacteriaceae</taxon>
        <taxon>Algoriphagus</taxon>
    </lineage>
</organism>
<dbReference type="PANTHER" id="PTHR43861">
    <property type="entry name" value="TRANS-ACONITATE 2-METHYLTRANSFERASE-RELATED"/>
    <property type="match status" value="1"/>
</dbReference>
<dbReference type="SUPFAM" id="SSF53335">
    <property type="entry name" value="S-adenosyl-L-methionine-dependent methyltransferases"/>
    <property type="match status" value="1"/>
</dbReference>
<evidence type="ECO:0000259" key="2">
    <source>
        <dbReference type="Pfam" id="PF08242"/>
    </source>
</evidence>
<evidence type="ECO:0000313" key="3">
    <source>
        <dbReference type="EMBL" id="MCS5490731.1"/>
    </source>
</evidence>
<keyword evidence="3" id="KW-0808">Transferase</keyword>
<keyword evidence="3" id="KW-0489">Methyltransferase</keyword>
<dbReference type="EMBL" id="JANWGH010000002">
    <property type="protein sequence ID" value="MCS5490731.1"/>
    <property type="molecule type" value="Genomic_DNA"/>
</dbReference>
<dbReference type="InterPro" id="IPR013217">
    <property type="entry name" value="Methyltransf_12"/>
</dbReference>
<accession>A0ABT2G8G3</accession>
<feature type="coiled-coil region" evidence="1">
    <location>
        <begin position="77"/>
        <end position="104"/>
    </location>
</feature>
<sequence length="278" mass="31779">MAPNFWEILSSTMTKYLHGYQEEEQRRLYEQAGFLEGLIYPWIDLNRNKNLLELGSGVGGQTEILLKLYPNLSITCVEIEASQLAQAKKNLQAFQNRNIEFIHQDATKLQLEQKFDSAFICWVLEHTSDPQKVLEGVSAHLESNGIIYITEVFNSSFHFFPKLPGLRDYYQAYNAYQVKNGGNPDIGLQLGNLLHQAGFENIQVKPGGFLLDQSQPERFKLMTEYWKKLMLSSASEMVASGLIENHLVKEMESDLDKISNDPNGVFFYQFIQAKAIKP</sequence>
<name>A0ABT2G8G3_9BACT</name>
<proteinExistence type="predicted"/>
<protein>
    <submittedName>
        <fullName evidence="3">Methyltransferase domain-containing protein</fullName>
    </submittedName>
</protein>
<reference evidence="3 4" key="1">
    <citation type="submission" date="2022-08" db="EMBL/GenBank/DDBJ databases">
        <title>Algoriphagus sp. CAU 1643 isolated from mud.</title>
        <authorList>
            <person name="Kim W."/>
        </authorList>
    </citation>
    <scope>NUCLEOTIDE SEQUENCE [LARGE SCALE GENOMIC DNA]</scope>
    <source>
        <strain evidence="3 4">CAU 1643</strain>
    </source>
</reference>
<evidence type="ECO:0000256" key="1">
    <source>
        <dbReference type="SAM" id="Coils"/>
    </source>
</evidence>
<dbReference type="PANTHER" id="PTHR43861:SF1">
    <property type="entry name" value="TRANS-ACONITATE 2-METHYLTRANSFERASE"/>
    <property type="match status" value="1"/>
</dbReference>
<dbReference type="InterPro" id="IPR029063">
    <property type="entry name" value="SAM-dependent_MTases_sf"/>
</dbReference>
<dbReference type="Gene3D" id="3.40.50.150">
    <property type="entry name" value="Vaccinia Virus protein VP39"/>
    <property type="match status" value="1"/>
</dbReference>
<dbReference type="Proteomes" id="UP001206788">
    <property type="component" value="Unassembled WGS sequence"/>
</dbReference>
<dbReference type="GO" id="GO:0032259">
    <property type="term" value="P:methylation"/>
    <property type="evidence" value="ECO:0007669"/>
    <property type="project" value="UniProtKB-KW"/>
</dbReference>
<feature type="domain" description="Methyltransferase type 12" evidence="2">
    <location>
        <begin position="52"/>
        <end position="147"/>
    </location>
</feature>